<feature type="transmembrane region" description="Helical" evidence="7">
    <location>
        <begin position="20"/>
        <end position="40"/>
    </location>
</feature>
<dbReference type="EMBL" id="RYZI01000315">
    <property type="protein sequence ID" value="RWA06701.1"/>
    <property type="molecule type" value="Genomic_DNA"/>
</dbReference>
<organism evidence="9 10">
    <name type="scientific">Xylaria grammica</name>
    <dbReference type="NCBI Taxonomy" id="363999"/>
    <lineage>
        <taxon>Eukaryota</taxon>
        <taxon>Fungi</taxon>
        <taxon>Dikarya</taxon>
        <taxon>Ascomycota</taxon>
        <taxon>Pezizomycotina</taxon>
        <taxon>Sordariomycetes</taxon>
        <taxon>Xylariomycetidae</taxon>
        <taxon>Xylariales</taxon>
        <taxon>Xylariaceae</taxon>
        <taxon>Xylaria</taxon>
    </lineage>
</organism>
<gene>
    <name evidence="9" type="ORF">EKO27_g8399</name>
</gene>
<keyword evidence="2 7" id="KW-0812">Transmembrane</keyword>
<dbReference type="AlphaFoldDB" id="A0A439CXG2"/>
<dbReference type="Pfam" id="PF20684">
    <property type="entry name" value="Fung_rhodopsin"/>
    <property type="match status" value="1"/>
</dbReference>
<dbReference type="Proteomes" id="UP000286045">
    <property type="component" value="Unassembled WGS sequence"/>
</dbReference>
<evidence type="ECO:0000256" key="4">
    <source>
        <dbReference type="ARBA" id="ARBA00023136"/>
    </source>
</evidence>
<accession>A0A439CXG2</accession>
<sequence>MSRPIVFDPDLPDVSTGHRIVIVDIIFTILIILSTGTRIISTIRSKAPFGVDNYMIIVGLARPLEKLWKPEVPGTYASPQTLVITIYVLSAIFSVTDLFYALSPIYFFGGLQMDRKKKFVVLGLTGSGLVVFAASLVRVPYLKNFFAADVSWELPTIYFPTIFERNLAELIADLPAVYPEIRHRYYQIMGLTKTVSLRSSSRRSIDGGRPGSHSGSQCAIITVGSPEPRPSEALQLNEFSKHGGDRQPNVTFYERAEQIV</sequence>
<keyword evidence="3 7" id="KW-1133">Transmembrane helix</keyword>
<feature type="transmembrane region" description="Helical" evidence="7">
    <location>
        <begin position="119"/>
        <end position="141"/>
    </location>
</feature>
<evidence type="ECO:0000313" key="9">
    <source>
        <dbReference type="EMBL" id="RWA06701.1"/>
    </source>
</evidence>
<evidence type="ECO:0000256" key="1">
    <source>
        <dbReference type="ARBA" id="ARBA00004141"/>
    </source>
</evidence>
<dbReference type="PANTHER" id="PTHR33048:SF47">
    <property type="entry name" value="INTEGRAL MEMBRANE PROTEIN-RELATED"/>
    <property type="match status" value="1"/>
</dbReference>
<evidence type="ECO:0000256" key="2">
    <source>
        <dbReference type="ARBA" id="ARBA00022692"/>
    </source>
</evidence>
<evidence type="ECO:0000256" key="6">
    <source>
        <dbReference type="SAM" id="MobiDB-lite"/>
    </source>
</evidence>
<name>A0A439CXG2_9PEZI</name>
<dbReference type="InterPro" id="IPR052337">
    <property type="entry name" value="SAT4-like"/>
</dbReference>
<feature type="region of interest" description="Disordered" evidence="6">
    <location>
        <begin position="200"/>
        <end position="229"/>
    </location>
</feature>
<evidence type="ECO:0000256" key="5">
    <source>
        <dbReference type="ARBA" id="ARBA00038359"/>
    </source>
</evidence>
<evidence type="ECO:0000313" key="10">
    <source>
        <dbReference type="Proteomes" id="UP000286045"/>
    </source>
</evidence>
<feature type="domain" description="Rhodopsin" evidence="8">
    <location>
        <begin position="62"/>
        <end position="181"/>
    </location>
</feature>
<dbReference type="InterPro" id="IPR049326">
    <property type="entry name" value="Rhodopsin_dom_fungi"/>
</dbReference>
<comment type="caution">
    <text evidence="9">The sequence shown here is derived from an EMBL/GenBank/DDBJ whole genome shotgun (WGS) entry which is preliminary data.</text>
</comment>
<evidence type="ECO:0000256" key="7">
    <source>
        <dbReference type="SAM" id="Phobius"/>
    </source>
</evidence>
<evidence type="ECO:0000256" key="3">
    <source>
        <dbReference type="ARBA" id="ARBA00022989"/>
    </source>
</evidence>
<proteinExistence type="inferred from homology"/>
<comment type="subcellular location">
    <subcellularLocation>
        <location evidence="1">Membrane</location>
        <topology evidence="1">Multi-pass membrane protein</topology>
    </subcellularLocation>
</comment>
<reference evidence="9 10" key="1">
    <citation type="submission" date="2018-12" db="EMBL/GenBank/DDBJ databases">
        <title>Draft genome sequence of Xylaria grammica IHI A82.</title>
        <authorList>
            <person name="Buettner E."/>
            <person name="Kellner H."/>
        </authorList>
    </citation>
    <scope>NUCLEOTIDE SEQUENCE [LARGE SCALE GENOMIC DNA]</scope>
    <source>
        <strain evidence="9 10">IHI A82</strain>
    </source>
</reference>
<evidence type="ECO:0000259" key="8">
    <source>
        <dbReference type="Pfam" id="PF20684"/>
    </source>
</evidence>
<comment type="similarity">
    <text evidence="5">Belongs to the SAT4 family.</text>
</comment>
<dbReference type="PANTHER" id="PTHR33048">
    <property type="entry name" value="PTH11-LIKE INTEGRAL MEMBRANE PROTEIN (AFU_ORTHOLOGUE AFUA_5G11245)"/>
    <property type="match status" value="1"/>
</dbReference>
<keyword evidence="10" id="KW-1185">Reference proteome</keyword>
<feature type="transmembrane region" description="Helical" evidence="7">
    <location>
        <begin position="84"/>
        <end position="107"/>
    </location>
</feature>
<dbReference type="GO" id="GO:0016020">
    <property type="term" value="C:membrane"/>
    <property type="evidence" value="ECO:0007669"/>
    <property type="project" value="UniProtKB-SubCell"/>
</dbReference>
<keyword evidence="4 7" id="KW-0472">Membrane</keyword>
<protein>
    <recommendedName>
        <fullName evidence="8">Rhodopsin domain-containing protein</fullName>
    </recommendedName>
</protein>